<organism evidence="1">
    <name type="scientific">Candidatus Nitrosarchaeum limnium SFB1</name>
    <dbReference type="NCBI Taxonomy" id="886738"/>
    <lineage>
        <taxon>Archaea</taxon>
        <taxon>Nitrososphaerota</taxon>
        <taxon>Nitrososphaeria</taxon>
        <taxon>Nitrosopumilales</taxon>
        <taxon>Nitrosopumilaceae</taxon>
        <taxon>Nitrosarchaeum</taxon>
    </lineage>
</organism>
<protein>
    <submittedName>
        <fullName evidence="1">Uncharacterized protein</fullName>
    </submittedName>
</protein>
<dbReference type="Proteomes" id="UP000004348">
    <property type="component" value="Chromosome"/>
</dbReference>
<dbReference type="HOGENOM" id="CLU_1976427_0_0_2"/>
<dbReference type="AlphaFoldDB" id="F3KJZ1"/>
<comment type="caution">
    <text evidence="1">The sequence shown here is derived from an EMBL/GenBank/DDBJ whole genome shotgun (WGS) entry which is preliminary data.</text>
</comment>
<sequence>MEHVLFFDGNTKRISWTIQTNNSIIDQKREHAEIYLDKVSNIQSKYIGLHIGLFWGIGTFIIKNEDVVKIAIDDKSIFDHLSLNQKSDDIFIERRTFFIKQLLKQRKLKITYELIPSEKNLAAKKI</sequence>
<accession>F3KJZ1</accession>
<proteinExistence type="predicted"/>
<reference evidence="1" key="1">
    <citation type="journal article" date="2011" name="PLoS ONE">
        <title>Genome of a low-salinity ammonia-oxidizing archaeon determined by single-cell and metagenomic analysis.</title>
        <authorList>
            <person name="Blainey P.C."/>
            <person name="Mosier A.C."/>
            <person name="Potanina A."/>
            <person name="Francis C.A."/>
            <person name="Quake S.R."/>
        </authorList>
    </citation>
    <scope>NUCLEOTIDE SEQUENCE [LARGE SCALE GENOMIC DNA]</scope>
    <source>
        <strain evidence="1">SFB1</strain>
    </source>
</reference>
<dbReference type="EMBL" id="AEGP01000031">
    <property type="protein sequence ID" value="EGG42318.1"/>
    <property type="molecule type" value="Genomic_DNA"/>
</dbReference>
<gene>
    <name evidence="1" type="ORF">Nlim_0801</name>
</gene>
<evidence type="ECO:0000313" key="1">
    <source>
        <dbReference type="EMBL" id="EGG42318.1"/>
    </source>
</evidence>
<name>F3KJZ1_9ARCH</name>